<reference evidence="2" key="1">
    <citation type="submission" date="2021-02" db="EMBL/GenBank/DDBJ databases">
        <title>Metagenome analyses of Stigonema ocellatum DSM 106950, Chlorogloea purpurea SAG 13.99 and Gomphosphaeria aponina DSM 107014.</title>
        <authorList>
            <person name="Marter P."/>
            <person name="Huang S."/>
        </authorList>
    </citation>
    <scope>NUCLEOTIDE SEQUENCE</scope>
    <source>
        <strain evidence="2">JP213</strain>
    </source>
</reference>
<feature type="transmembrane region" description="Helical" evidence="1">
    <location>
        <begin position="7"/>
        <end position="25"/>
    </location>
</feature>
<keyword evidence="1" id="KW-0472">Membrane</keyword>
<sequence>MGLNFKYLIITILVGVIILLVNVAANAGSGNITEAQFNSGRACEAIAKSVAYVLHLPAEAVSFQGNSDNPDGSYLCFVTKGNEILVRMVADANGNWGEPY</sequence>
<name>A0A941GS32_9CHRO</name>
<keyword evidence="1" id="KW-0812">Transmembrane</keyword>
<gene>
    <name evidence="2" type="ORF">DSM107014_03665</name>
</gene>
<dbReference type="Proteomes" id="UP000767446">
    <property type="component" value="Unassembled WGS sequence"/>
</dbReference>
<evidence type="ECO:0000313" key="3">
    <source>
        <dbReference type="Proteomes" id="UP000767446"/>
    </source>
</evidence>
<keyword evidence="1" id="KW-1133">Transmembrane helix</keyword>
<organism evidence="2 3">
    <name type="scientific">Gomphosphaeria aponina SAG 52.96 = DSM 107014</name>
    <dbReference type="NCBI Taxonomy" id="1521640"/>
    <lineage>
        <taxon>Bacteria</taxon>
        <taxon>Bacillati</taxon>
        <taxon>Cyanobacteriota</taxon>
        <taxon>Cyanophyceae</taxon>
        <taxon>Oscillatoriophycideae</taxon>
        <taxon>Chroococcales</taxon>
        <taxon>Gomphosphaeriaceae</taxon>
        <taxon>Gomphosphaeria</taxon>
    </lineage>
</organism>
<proteinExistence type="predicted"/>
<evidence type="ECO:0000313" key="2">
    <source>
        <dbReference type="EMBL" id="MBR8826997.1"/>
    </source>
</evidence>
<protein>
    <submittedName>
        <fullName evidence="2">Uncharacterized protein</fullName>
    </submittedName>
</protein>
<evidence type="ECO:0000256" key="1">
    <source>
        <dbReference type="SAM" id="Phobius"/>
    </source>
</evidence>
<dbReference type="AlphaFoldDB" id="A0A941GS32"/>
<dbReference type="EMBL" id="JADQBC010000017">
    <property type="protein sequence ID" value="MBR8826997.1"/>
    <property type="molecule type" value="Genomic_DNA"/>
</dbReference>
<comment type="caution">
    <text evidence="2">The sequence shown here is derived from an EMBL/GenBank/DDBJ whole genome shotgun (WGS) entry which is preliminary data.</text>
</comment>
<accession>A0A941GS32</accession>